<dbReference type="EMBL" id="LR798465">
    <property type="protein sequence ID" value="CAB5238775.1"/>
    <property type="molecule type" value="Genomic_DNA"/>
</dbReference>
<dbReference type="Pfam" id="PF14235">
    <property type="entry name" value="DUF4337"/>
    <property type="match status" value="2"/>
</dbReference>
<protein>
    <recommendedName>
        <fullName evidence="4">DUF4337 domain-containing protein</fullName>
    </recommendedName>
</protein>
<evidence type="ECO:0000256" key="2">
    <source>
        <dbReference type="SAM" id="Phobius"/>
    </source>
</evidence>
<evidence type="ECO:0000313" key="3">
    <source>
        <dbReference type="EMBL" id="CAB5238775.1"/>
    </source>
</evidence>
<feature type="transmembrane region" description="Helical" evidence="2">
    <location>
        <begin position="129"/>
        <end position="148"/>
    </location>
</feature>
<accession>A0A6J7XR76</accession>
<keyword evidence="1" id="KW-0175">Coiled coil</keyword>
<keyword evidence="2" id="KW-0472">Membrane</keyword>
<proteinExistence type="predicted"/>
<gene>
    <name evidence="3" type="ORF">UFOVP751_17</name>
</gene>
<feature type="transmembrane region" description="Helical" evidence="2">
    <location>
        <begin position="102"/>
        <end position="123"/>
    </location>
</feature>
<feature type="coiled-coil region" evidence="1">
    <location>
        <begin position="72"/>
        <end position="99"/>
    </location>
</feature>
<reference evidence="3" key="1">
    <citation type="submission" date="2020-05" db="EMBL/GenBank/DDBJ databases">
        <authorList>
            <person name="Chiriac C."/>
            <person name="Salcher M."/>
            <person name="Ghai R."/>
            <person name="Kavagutti S V."/>
        </authorList>
    </citation>
    <scope>NUCLEOTIDE SEQUENCE</scope>
</reference>
<dbReference type="InterPro" id="IPR025570">
    <property type="entry name" value="DUF4337"/>
</dbReference>
<sequence length="150" mass="16250">MTRSELEIIIKKRAAITVTIFAALLAINTMVGNSNSSKVLTNTISANNMWAWYQAKNVRSVVYDVAGRADAAARMKMDMEDIMEKAHALEEERDHAKKRSPYFTFAGSALQIGIVLSTAAILAVTMPMFWASVAVGSVGAALMAFALYGV</sequence>
<evidence type="ECO:0000256" key="1">
    <source>
        <dbReference type="SAM" id="Coils"/>
    </source>
</evidence>
<evidence type="ECO:0008006" key="4">
    <source>
        <dbReference type="Google" id="ProtNLM"/>
    </source>
</evidence>
<keyword evidence="2" id="KW-0812">Transmembrane</keyword>
<feature type="transmembrane region" description="Helical" evidence="2">
    <location>
        <begin position="14"/>
        <end position="31"/>
    </location>
</feature>
<keyword evidence="2" id="KW-1133">Transmembrane helix</keyword>
<name>A0A6J7XR76_9CAUD</name>
<organism evidence="3">
    <name type="scientific">uncultured Caudovirales phage</name>
    <dbReference type="NCBI Taxonomy" id="2100421"/>
    <lineage>
        <taxon>Viruses</taxon>
        <taxon>Duplodnaviria</taxon>
        <taxon>Heunggongvirae</taxon>
        <taxon>Uroviricota</taxon>
        <taxon>Caudoviricetes</taxon>
        <taxon>Peduoviridae</taxon>
        <taxon>Maltschvirus</taxon>
        <taxon>Maltschvirus maltsch</taxon>
    </lineage>
</organism>